<dbReference type="NCBIfam" id="TIGR01391">
    <property type="entry name" value="dnaG"/>
    <property type="match status" value="1"/>
</dbReference>
<dbReference type="eggNOG" id="COG0358">
    <property type="taxonomic scope" value="Bacteria"/>
</dbReference>
<organism evidence="16 17">
    <name type="scientific">Streptococcus merionis</name>
    <dbReference type="NCBI Taxonomy" id="400065"/>
    <lineage>
        <taxon>Bacteria</taxon>
        <taxon>Bacillati</taxon>
        <taxon>Bacillota</taxon>
        <taxon>Bacilli</taxon>
        <taxon>Lactobacillales</taxon>
        <taxon>Streptococcaceae</taxon>
        <taxon>Streptococcus</taxon>
    </lineage>
</organism>
<dbReference type="STRING" id="1123308.GCA_000380085_00349"/>
<dbReference type="GO" id="GO:0006269">
    <property type="term" value="P:DNA replication, synthesis of primer"/>
    <property type="evidence" value="ECO:0007669"/>
    <property type="project" value="UniProtKB-UniRule"/>
</dbReference>
<dbReference type="SMART" id="SM00400">
    <property type="entry name" value="ZnF_CHCC"/>
    <property type="match status" value="1"/>
</dbReference>
<evidence type="ECO:0000256" key="13">
    <source>
        <dbReference type="PIRNR" id="PIRNR002811"/>
    </source>
</evidence>
<dbReference type="FunFam" id="3.90.580.10:FF:000001">
    <property type="entry name" value="DNA primase"/>
    <property type="match status" value="1"/>
</dbReference>
<sequence>MDKDLINEIKRHVNIVDVIGEVVSLTKTGRNFLGLCPFHGEKTPSFNVVEDKQFYHCFGCGKSGDVFKFIEDYRDLSFLDSVAVVAEKAGIQIAQPQQAERRQEVSPHQPLYDIHKAAADFYHTVLMTTKLGEKARHYLYERGLSDDMIKHFQIGLAPNEANYLYQALSQQFDEQTLLNSALFNPSENQMIYDAFQNRIMFPLADEYGRIVAFSGRIWTAEASANTQQAKYKNSRASLIFNKSYELYHLDQAKASIKKHHEVYIMEGFMDVVAAYRAGVENAVASMGTALTPEHVKHLSRFTQKVVLVYDGDKAGQAATAKALEELRDFVVEIVRLPDQMDPDEFIIKNSEEALAEFLAKQRLSPVEFLLYYLKPDNLDNLQAQIAFVEQMAPVIAQTPSITAQNTYIHKLAELLPDFDYNQVEATVNQVRVHQRQEFVQESRRPQGKQITEMPFLRQVSPLQRAENQLFNRMVHHAYILNDYRQKEEFQFISPELQTLYQSLSQQGEITSVELSQMDESVQQAWYMAMEEDLPEEVATDELYQIERTRQRELLKRDNRQTAQRIREQANAGDELAALEELNRLIALKRNME</sequence>
<evidence type="ECO:0000256" key="11">
    <source>
        <dbReference type="ARBA" id="ARBA00023163"/>
    </source>
</evidence>
<comment type="cofactor">
    <cofactor evidence="12 13 14">
        <name>Zn(2+)</name>
        <dbReference type="ChEBI" id="CHEBI:29105"/>
    </cofactor>
    <text evidence="12 13 14">Binds 1 zinc ion per monomer.</text>
</comment>
<dbReference type="InterPro" id="IPR016136">
    <property type="entry name" value="DNA_helicase_N/primase_C"/>
</dbReference>
<dbReference type="PANTHER" id="PTHR30313:SF2">
    <property type="entry name" value="DNA PRIMASE"/>
    <property type="match status" value="1"/>
</dbReference>
<dbReference type="Gene3D" id="3.90.980.10">
    <property type="entry name" value="DNA primase, catalytic core, N-terminal domain"/>
    <property type="match status" value="1"/>
</dbReference>
<reference evidence="16 17" key="1">
    <citation type="submission" date="2017-06" db="EMBL/GenBank/DDBJ databases">
        <authorList>
            <consortium name="Pathogen Informatics"/>
        </authorList>
    </citation>
    <scope>NUCLEOTIDE SEQUENCE [LARGE SCALE GENOMIC DNA]</scope>
    <source>
        <strain evidence="16 17">NCTC13788</strain>
    </source>
</reference>
<keyword evidence="5 12" id="KW-0235">DNA replication</keyword>
<dbReference type="InterPro" id="IPR019475">
    <property type="entry name" value="DNA_primase_DnaB-bd"/>
</dbReference>
<dbReference type="InterPro" id="IPR006295">
    <property type="entry name" value="DNA_primase_DnaG"/>
</dbReference>
<dbReference type="Gene3D" id="1.10.860.10">
    <property type="entry name" value="DNAb Helicase, Chain A"/>
    <property type="match status" value="1"/>
</dbReference>
<comment type="subunit">
    <text evidence="12">Monomer. Interacts with DnaB.</text>
</comment>
<keyword evidence="1 12" id="KW-0240">DNA-directed RNA polymerase</keyword>
<comment type="function">
    <text evidence="12 13">RNA polymerase that catalyzes the synthesis of short RNA molecules used as primers for DNA polymerase during DNA replication.</text>
</comment>
<evidence type="ECO:0000256" key="3">
    <source>
        <dbReference type="ARBA" id="ARBA00022679"/>
    </source>
</evidence>
<keyword evidence="8 12" id="KW-0862">Zinc</keyword>
<dbReference type="EMBL" id="LT906439">
    <property type="protein sequence ID" value="SNU88337.1"/>
    <property type="molecule type" value="Genomic_DNA"/>
</dbReference>
<comment type="similarity">
    <text evidence="12 13">Belongs to the DnaG primase family.</text>
</comment>
<keyword evidence="17" id="KW-1185">Reference proteome</keyword>
<dbReference type="InterPro" id="IPR030846">
    <property type="entry name" value="DnaG_bac"/>
</dbReference>
<evidence type="ECO:0000256" key="9">
    <source>
        <dbReference type="ARBA" id="ARBA00022842"/>
    </source>
</evidence>
<keyword evidence="7 12" id="KW-0863">Zinc-finger</keyword>
<feature type="domain" description="Toprim" evidence="15">
    <location>
        <begin position="260"/>
        <end position="341"/>
    </location>
</feature>
<dbReference type="GO" id="GO:0003677">
    <property type="term" value="F:DNA binding"/>
    <property type="evidence" value="ECO:0007669"/>
    <property type="project" value="UniProtKB-KW"/>
</dbReference>
<dbReference type="FunFam" id="3.40.1360.10:FF:000002">
    <property type="entry name" value="DNA primase"/>
    <property type="match status" value="1"/>
</dbReference>
<dbReference type="Pfam" id="PF13155">
    <property type="entry name" value="Toprim_2"/>
    <property type="match status" value="1"/>
</dbReference>
<dbReference type="EC" id="2.7.7.101" evidence="12"/>
<dbReference type="InterPro" id="IPR002694">
    <property type="entry name" value="Znf_CHC2"/>
</dbReference>
<evidence type="ECO:0000313" key="17">
    <source>
        <dbReference type="Proteomes" id="UP000215185"/>
    </source>
</evidence>
<evidence type="ECO:0000256" key="8">
    <source>
        <dbReference type="ARBA" id="ARBA00022833"/>
    </source>
</evidence>
<dbReference type="SUPFAM" id="SSF56731">
    <property type="entry name" value="DNA primase core"/>
    <property type="match status" value="1"/>
</dbReference>
<evidence type="ECO:0000256" key="6">
    <source>
        <dbReference type="ARBA" id="ARBA00022723"/>
    </source>
</evidence>
<dbReference type="Proteomes" id="UP000215185">
    <property type="component" value="Chromosome 1"/>
</dbReference>
<dbReference type="GO" id="GO:0003899">
    <property type="term" value="F:DNA-directed RNA polymerase activity"/>
    <property type="evidence" value="ECO:0007669"/>
    <property type="project" value="UniProtKB-UniRule"/>
</dbReference>
<dbReference type="InterPro" id="IPR036977">
    <property type="entry name" value="DNA_primase_Znf_CHC2"/>
</dbReference>
<dbReference type="InterPro" id="IPR034151">
    <property type="entry name" value="TOPRIM_DnaG_bac"/>
</dbReference>
<dbReference type="GO" id="GO:0005737">
    <property type="term" value="C:cytoplasm"/>
    <property type="evidence" value="ECO:0007669"/>
    <property type="project" value="TreeGrafter"/>
</dbReference>
<dbReference type="Pfam" id="PF08275">
    <property type="entry name" value="DNAG_N"/>
    <property type="match status" value="1"/>
</dbReference>
<comment type="catalytic activity">
    <reaction evidence="12">
        <text>ssDNA + n NTP = ssDNA/pppN(pN)n-1 hybrid + (n-1) diphosphate.</text>
        <dbReference type="EC" id="2.7.7.101"/>
    </reaction>
</comment>
<dbReference type="InterPro" id="IPR050219">
    <property type="entry name" value="DnaG_primase"/>
</dbReference>
<protein>
    <recommendedName>
        <fullName evidence="12 13">DNA primase</fullName>
        <ecNumber evidence="12">2.7.7.101</ecNumber>
    </recommendedName>
</protein>
<evidence type="ECO:0000256" key="4">
    <source>
        <dbReference type="ARBA" id="ARBA00022695"/>
    </source>
</evidence>
<keyword evidence="4 12" id="KW-0548">Nucleotidyltransferase</keyword>
<keyword evidence="11 12" id="KW-0804">Transcription</keyword>
<comment type="domain">
    <text evidence="12">Contains an N-terminal zinc-binding domain, a central core domain that contains the primase activity, and a C-terminal DnaB-binding domain.</text>
</comment>
<dbReference type="PANTHER" id="PTHR30313">
    <property type="entry name" value="DNA PRIMASE"/>
    <property type="match status" value="1"/>
</dbReference>
<dbReference type="KEGG" id="smen:SAMEA4412692_1009"/>
<evidence type="ECO:0000256" key="5">
    <source>
        <dbReference type="ARBA" id="ARBA00022705"/>
    </source>
</evidence>
<evidence type="ECO:0000259" key="15">
    <source>
        <dbReference type="PROSITE" id="PS50880"/>
    </source>
</evidence>
<dbReference type="InterPro" id="IPR037068">
    <property type="entry name" value="DNA_primase_core_N_sf"/>
</dbReference>
<evidence type="ECO:0000256" key="1">
    <source>
        <dbReference type="ARBA" id="ARBA00022478"/>
    </source>
</evidence>
<feature type="zinc finger region" description="CHC2-type" evidence="12 14">
    <location>
        <begin position="36"/>
        <end position="60"/>
    </location>
</feature>
<dbReference type="Pfam" id="PF01807">
    <property type="entry name" value="Zn_ribbon_DnaG"/>
    <property type="match status" value="1"/>
</dbReference>
<dbReference type="CDD" id="cd03364">
    <property type="entry name" value="TOPRIM_DnaG_primases"/>
    <property type="match status" value="1"/>
</dbReference>
<dbReference type="PIRSF" id="PIRSF002811">
    <property type="entry name" value="DnaG"/>
    <property type="match status" value="1"/>
</dbReference>
<dbReference type="Gene3D" id="3.90.580.10">
    <property type="entry name" value="Zinc finger, CHC2-type domain"/>
    <property type="match status" value="1"/>
</dbReference>
<evidence type="ECO:0000256" key="12">
    <source>
        <dbReference type="HAMAP-Rule" id="MF_00974"/>
    </source>
</evidence>
<keyword evidence="10 12" id="KW-0238">DNA-binding</keyword>
<gene>
    <name evidence="12 16" type="primary">dnaG</name>
    <name evidence="16" type="ORF">SAMEA4412692_01009</name>
</gene>
<dbReference type="SMART" id="SM00493">
    <property type="entry name" value="TOPRIM"/>
    <property type="match status" value="1"/>
</dbReference>
<keyword evidence="2 12" id="KW-0639">Primosome</keyword>
<dbReference type="HAMAP" id="MF_00974">
    <property type="entry name" value="DNA_primase_DnaG"/>
    <property type="match status" value="1"/>
</dbReference>
<evidence type="ECO:0000313" key="16">
    <source>
        <dbReference type="EMBL" id="SNU88337.1"/>
    </source>
</evidence>
<proteinExistence type="inferred from homology"/>
<keyword evidence="9" id="KW-0460">Magnesium</keyword>
<dbReference type="AlphaFoldDB" id="A0A239SSE6"/>
<dbReference type="SUPFAM" id="SSF57783">
    <property type="entry name" value="Zinc beta-ribbon"/>
    <property type="match status" value="1"/>
</dbReference>
<keyword evidence="6 12" id="KW-0479">Metal-binding</keyword>
<dbReference type="Pfam" id="PF10410">
    <property type="entry name" value="DnaB_bind"/>
    <property type="match status" value="1"/>
</dbReference>
<evidence type="ECO:0000256" key="7">
    <source>
        <dbReference type="ARBA" id="ARBA00022771"/>
    </source>
</evidence>
<dbReference type="GO" id="GO:0008270">
    <property type="term" value="F:zinc ion binding"/>
    <property type="evidence" value="ECO:0007669"/>
    <property type="project" value="UniProtKB-UniRule"/>
</dbReference>
<evidence type="ECO:0000256" key="2">
    <source>
        <dbReference type="ARBA" id="ARBA00022515"/>
    </source>
</evidence>
<evidence type="ECO:0000256" key="10">
    <source>
        <dbReference type="ARBA" id="ARBA00023125"/>
    </source>
</evidence>
<name>A0A239SSE6_9STRE</name>
<dbReference type="GO" id="GO:0000428">
    <property type="term" value="C:DNA-directed RNA polymerase complex"/>
    <property type="evidence" value="ECO:0007669"/>
    <property type="project" value="UniProtKB-KW"/>
</dbReference>
<accession>A0A239SSE6</accession>
<dbReference type="InterPro" id="IPR013264">
    <property type="entry name" value="DNAG_N"/>
</dbReference>
<dbReference type="Gene3D" id="3.40.1360.10">
    <property type="match status" value="1"/>
</dbReference>
<dbReference type="InterPro" id="IPR006171">
    <property type="entry name" value="TOPRIM_dom"/>
</dbReference>
<dbReference type="PROSITE" id="PS50880">
    <property type="entry name" value="TOPRIM"/>
    <property type="match status" value="1"/>
</dbReference>
<keyword evidence="3 12" id="KW-0808">Transferase</keyword>
<evidence type="ECO:0000256" key="14">
    <source>
        <dbReference type="PIRSR" id="PIRSR002811-1"/>
    </source>
</evidence>
<dbReference type="GO" id="GO:1990077">
    <property type="term" value="C:primosome complex"/>
    <property type="evidence" value="ECO:0007669"/>
    <property type="project" value="UniProtKB-KW"/>
</dbReference>